<evidence type="ECO:0000313" key="8">
    <source>
        <dbReference type="EMBL" id="KAJ2796013.1"/>
    </source>
</evidence>
<dbReference type="Proteomes" id="UP001140094">
    <property type="component" value="Unassembled WGS sequence"/>
</dbReference>
<comment type="caution">
    <text evidence="8">The sequence shown here is derived from an EMBL/GenBank/DDBJ whole genome shotgun (WGS) entry which is preliminary data.</text>
</comment>
<comment type="subcellular location">
    <subcellularLocation>
        <location evidence="1">Membrane</location>
        <topology evidence="1">Multi-pass membrane protein</topology>
    </subcellularLocation>
</comment>
<dbReference type="InterPro" id="IPR008253">
    <property type="entry name" value="Marvel"/>
</dbReference>
<evidence type="ECO:0000313" key="9">
    <source>
        <dbReference type="Proteomes" id="UP001140094"/>
    </source>
</evidence>
<evidence type="ECO:0000256" key="4">
    <source>
        <dbReference type="ARBA" id="ARBA00023136"/>
    </source>
</evidence>
<feature type="transmembrane region" description="Helical" evidence="6">
    <location>
        <begin position="131"/>
        <end position="154"/>
    </location>
</feature>
<reference evidence="8" key="1">
    <citation type="submission" date="2022-07" db="EMBL/GenBank/DDBJ databases">
        <title>Phylogenomic reconstructions and comparative analyses of Kickxellomycotina fungi.</title>
        <authorList>
            <person name="Reynolds N.K."/>
            <person name="Stajich J.E."/>
            <person name="Barry K."/>
            <person name="Grigoriev I.V."/>
            <person name="Crous P."/>
            <person name="Smith M.E."/>
        </authorList>
    </citation>
    <scope>NUCLEOTIDE SEQUENCE</scope>
    <source>
        <strain evidence="8">NRRL 1565</strain>
    </source>
</reference>
<keyword evidence="9" id="KW-1185">Reference proteome</keyword>
<evidence type="ECO:0000256" key="5">
    <source>
        <dbReference type="SAM" id="MobiDB-lite"/>
    </source>
</evidence>
<name>A0A9W8HXE4_9FUNG</name>
<feature type="region of interest" description="Disordered" evidence="5">
    <location>
        <begin position="176"/>
        <end position="220"/>
    </location>
</feature>
<feature type="transmembrane region" description="Helical" evidence="6">
    <location>
        <begin position="87"/>
        <end position="111"/>
    </location>
</feature>
<gene>
    <name evidence="8" type="ORF">H4R20_005682</name>
</gene>
<evidence type="ECO:0000256" key="1">
    <source>
        <dbReference type="ARBA" id="ARBA00004141"/>
    </source>
</evidence>
<feature type="domain" description="MARVEL" evidence="7">
    <location>
        <begin position="18"/>
        <end position="143"/>
    </location>
</feature>
<keyword evidence="2 6" id="KW-0812">Transmembrane</keyword>
<feature type="transmembrane region" description="Helical" evidence="6">
    <location>
        <begin position="55"/>
        <end position="75"/>
    </location>
</feature>
<dbReference type="Pfam" id="PF01284">
    <property type="entry name" value="MARVEL"/>
    <property type="match status" value="1"/>
</dbReference>
<protein>
    <recommendedName>
        <fullName evidence="7">MARVEL domain-containing protein</fullName>
    </recommendedName>
</protein>
<feature type="compositionally biased region" description="Polar residues" evidence="5">
    <location>
        <begin position="204"/>
        <end position="220"/>
    </location>
</feature>
<evidence type="ECO:0000256" key="6">
    <source>
        <dbReference type="SAM" id="Phobius"/>
    </source>
</evidence>
<sequence>MLGANLLRLLRYSLYLWITFLVVIELIVDAVALAAVNDFDQLDLSGQKGAAGYTMFVTLATLLLIPLISCSMFLVNRGVGFAGKLNLIVTELAVASIFSVLWFIAGVVMAVKSRGDCFGLSVCKKFKAATAFAWLPFFSFLFLTSVLVLIWRIIRSNGGSLSTPTHALDSNMEAGHPSVAAAAPPQHPETSYAPDASKNEGGYYSSNPQVNMPSPAANPQ</sequence>
<dbReference type="GO" id="GO:0016020">
    <property type="term" value="C:membrane"/>
    <property type="evidence" value="ECO:0007669"/>
    <property type="project" value="UniProtKB-SubCell"/>
</dbReference>
<evidence type="ECO:0000256" key="2">
    <source>
        <dbReference type="ARBA" id="ARBA00022692"/>
    </source>
</evidence>
<keyword evidence="4 6" id="KW-0472">Membrane</keyword>
<accession>A0A9W8HXE4</accession>
<feature type="transmembrane region" description="Helical" evidence="6">
    <location>
        <begin position="12"/>
        <end position="35"/>
    </location>
</feature>
<dbReference type="OrthoDB" id="5569995at2759"/>
<dbReference type="AlphaFoldDB" id="A0A9W8HXE4"/>
<dbReference type="EMBL" id="JANBUO010002020">
    <property type="protein sequence ID" value="KAJ2796013.1"/>
    <property type="molecule type" value="Genomic_DNA"/>
</dbReference>
<evidence type="ECO:0000256" key="3">
    <source>
        <dbReference type="ARBA" id="ARBA00022989"/>
    </source>
</evidence>
<proteinExistence type="predicted"/>
<keyword evidence="3 6" id="KW-1133">Transmembrane helix</keyword>
<evidence type="ECO:0000259" key="7">
    <source>
        <dbReference type="Pfam" id="PF01284"/>
    </source>
</evidence>
<organism evidence="8 9">
    <name type="scientific">Coemansia guatemalensis</name>
    <dbReference type="NCBI Taxonomy" id="2761395"/>
    <lineage>
        <taxon>Eukaryota</taxon>
        <taxon>Fungi</taxon>
        <taxon>Fungi incertae sedis</taxon>
        <taxon>Zoopagomycota</taxon>
        <taxon>Kickxellomycotina</taxon>
        <taxon>Kickxellomycetes</taxon>
        <taxon>Kickxellales</taxon>
        <taxon>Kickxellaceae</taxon>
        <taxon>Coemansia</taxon>
    </lineage>
</organism>